<dbReference type="EMBL" id="JAATEO010000021">
    <property type="protein sequence ID" value="NJP34151.1"/>
    <property type="molecule type" value="Genomic_DNA"/>
</dbReference>
<gene>
    <name evidence="2" type="ORF">HCJ94_19715</name>
</gene>
<keyword evidence="3" id="KW-1185">Reference proteome</keyword>
<protein>
    <submittedName>
        <fullName evidence="2">Uncharacterized protein</fullName>
    </submittedName>
</protein>
<feature type="compositionally biased region" description="Polar residues" evidence="1">
    <location>
        <begin position="7"/>
        <end position="19"/>
    </location>
</feature>
<accession>A0ABX0Z8G3</accession>
<proteinExistence type="predicted"/>
<reference evidence="2 3" key="1">
    <citation type="submission" date="2020-03" db="EMBL/GenBank/DDBJ databases">
        <title>WGS of actinomycetes isolated from Thailand.</title>
        <authorList>
            <person name="Thawai C."/>
        </authorList>
    </citation>
    <scope>NUCLEOTIDE SEQUENCE [LARGE SCALE GENOMIC DNA]</scope>
    <source>
        <strain evidence="2 3">HSS6-12</strain>
    </source>
</reference>
<sequence>MFGRKTTVPNTISDQQITDLSRRAQKVNPSMFSDKAIRQRLASQAQQRKADQS</sequence>
<dbReference type="RefSeq" id="WP_168002506.1">
    <property type="nucleotide sequence ID" value="NZ_JAATEO010000021.1"/>
</dbReference>
<evidence type="ECO:0000313" key="3">
    <source>
        <dbReference type="Proteomes" id="UP000783871"/>
    </source>
</evidence>
<evidence type="ECO:0000313" key="2">
    <source>
        <dbReference type="EMBL" id="NJP34151.1"/>
    </source>
</evidence>
<dbReference type="Proteomes" id="UP000783871">
    <property type="component" value="Unassembled WGS sequence"/>
</dbReference>
<name>A0ABX0Z8G3_9ACTN</name>
<evidence type="ECO:0000256" key="1">
    <source>
        <dbReference type="SAM" id="MobiDB-lite"/>
    </source>
</evidence>
<feature type="region of interest" description="Disordered" evidence="1">
    <location>
        <begin position="1"/>
        <end position="53"/>
    </location>
</feature>
<comment type="caution">
    <text evidence="2">The sequence shown here is derived from an EMBL/GenBank/DDBJ whole genome shotgun (WGS) entry which is preliminary data.</text>
</comment>
<organism evidence="2 3">
    <name type="scientific">Micromonospora thermarum</name>
    <dbReference type="NCBI Taxonomy" id="2720024"/>
    <lineage>
        <taxon>Bacteria</taxon>
        <taxon>Bacillati</taxon>
        <taxon>Actinomycetota</taxon>
        <taxon>Actinomycetes</taxon>
        <taxon>Micromonosporales</taxon>
        <taxon>Micromonosporaceae</taxon>
        <taxon>Micromonospora</taxon>
    </lineage>
</organism>